<evidence type="ECO:0000313" key="2">
    <source>
        <dbReference type="EMBL" id="AOJ03833.1"/>
    </source>
</evidence>
<dbReference type="GO" id="GO:0005886">
    <property type="term" value="C:plasma membrane"/>
    <property type="evidence" value="ECO:0007669"/>
    <property type="project" value="InterPro"/>
</dbReference>
<feature type="transmembrane region" description="Helical" evidence="1">
    <location>
        <begin position="413"/>
        <end position="430"/>
    </location>
</feature>
<evidence type="ECO:0000256" key="1">
    <source>
        <dbReference type="SAM" id="Phobius"/>
    </source>
</evidence>
<reference evidence="2 3" key="1">
    <citation type="submission" date="2015-12" db="EMBL/GenBank/DDBJ databases">
        <title>Diversity of Burkholderia near neighbor genomes.</title>
        <authorList>
            <person name="Sahl J."/>
            <person name="Wagner D."/>
            <person name="Keim P."/>
        </authorList>
    </citation>
    <scope>NUCLEOTIDE SEQUENCE [LARGE SCALE GENOMIC DNA]</scope>
    <source>
        <strain evidence="2 3">BDU6</strain>
    </source>
</reference>
<dbReference type="KEGG" id="buu:WS70_18115"/>
<gene>
    <name evidence="2" type="ORF">WS70_18115</name>
</gene>
<keyword evidence="3" id="KW-1185">Reference proteome</keyword>
<dbReference type="EMBL" id="CP013387">
    <property type="protein sequence ID" value="AOJ03833.1"/>
    <property type="molecule type" value="Genomic_DNA"/>
</dbReference>
<feature type="transmembrane region" description="Helical" evidence="1">
    <location>
        <begin position="162"/>
        <end position="183"/>
    </location>
</feature>
<dbReference type="Pfam" id="PF04632">
    <property type="entry name" value="FUSC"/>
    <property type="match status" value="1"/>
</dbReference>
<name>A0A1B4FJH9_9BURK</name>
<dbReference type="InterPro" id="IPR006726">
    <property type="entry name" value="PHBA_efflux_AaeB/fusaric-R"/>
</dbReference>
<keyword evidence="1" id="KW-0812">Transmembrane</keyword>
<dbReference type="AlphaFoldDB" id="A0A1B4FJH9"/>
<dbReference type="GO" id="GO:0022857">
    <property type="term" value="F:transmembrane transporter activity"/>
    <property type="evidence" value="ECO:0007669"/>
    <property type="project" value="InterPro"/>
</dbReference>
<dbReference type="Proteomes" id="UP000062519">
    <property type="component" value="Chromosome 2"/>
</dbReference>
<sequence>MRDAADQTAAVAAAPGRMSRATAALLARIDLFTPRSAYLARSTVAAALALGVAYRLELETPYSAASTVLLVINPVQGAVIGKGVWRIVGTIAGMLVAFVLMELFAQKPLLFMLGFGFWLGLCVAGMTLLRHFRASGTVVAGYTIGLATYGAMQRPALTFEHVIGRGSTVVIGVLCLSLVSMLVSTRDVSAKLEALVTRLAAAVARAVAVQRGGIAAAPGDDKRLALLADIYGIDDLLALGKAESEDLAQRAMAVRHGMASLFGALAGGTPPLPADSPSARAIARLQPRLEAAWQAAADALALGPDGTARAVTLLGDARTRFQAALAEIAFADPRDEAALLIAGERLLEQIDDYLAALRGLAELQRPRPYGKPAPVRFHRDVRSAVRNGVRSMCAIVITGAIWIATGWDQGDMMLLVVAPYCALLATAGNPAAGAKEFIKGTVVAVPAAFVCAFGVLPRIEGFPLLVVALALFWLPGIYATSVPKTALAGLAYLVAFNTLNAAANPFRPDVGLFLNQSVAWVLATFITLLTFQLILPRNLTADIARLRRTIRDDALALLVDKRPAASEWQQRQQHRIAQLGALLKSQPAAMTQASVEGLAALHVGKELRRIRRFVARGDLPAPALDCARAGLARLARRAAEPARAAMHARRAARAIARLVTAHPGHDAELKRLMAAFADVHVLLHTHAAYFTPAPETPRRAQ</sequence>
<organism evidence="2 3">
    <name type="scientific">Burkholderia mayonis</name>
    <dbReference type="NCBI Taxonomy" id="1385591"/>
    <lineage>
        <taxon>Bacteria</taxon>
        <taxon>Pseudomonadati</taxon>
        <taxon>Pseudomonadota</taxon>
        <taxon>Betaproteobacteria</taxon>
        <taxon>Burkholderiales</taxon>
        <taxon>Burkholderiaceae</taxon>
        <taxon>Burkholderia</taxon>
        <taxon>pseudomallei group</taxon>
    </lineage>
</organism>
<feature type="transmembrane region" description="Helical" evidence="1">
    <location>
        <begin position="518"/>
        <end position="535"/>
    </location>
</feature>
<feature type="transmembrane region" description="Helical" evidence="1">
    <location>
        <begin position="486"/>
        <end position="506"/>
    </location>
</feature>
<keyword evidence="1" id="KW-1133">Transmembrane helix</keyword>
<feature type="transmembrane region" description="Helical" evidence="1">
    <location>
        <begin position="437"/>
        <end position="456"/>
    </location>
</feature>
<protein>
    <submittedName>
        <fullName evidence="2">Fusaric acid resistance protein</fullName>
    </submittedName>
</protein>
<feature type="transmembrane region" description="Helical" evidence="1">
    <location>
        <begin position="87"/>
        <end position="104"/>
    </location>
</feature>
<evidence type="ECO:0000313" key="3">
    <source>
        <dbReference type="Proteomes" id="UP000062519"/>
    </source>
</evidence>
<feature type="transmembrane region" description="Helical" evidence="1">
    <location>
        <begin position="110"/>
        <end position="129"/>
    </location>
</feature>
<proteinExistence type="predicted"/>
<keyword evidence="1" id="KW-0472">Membrane</keyword>
<feature type="transmembrane region" description="Helical" evidence="1">
    <location>
        <begin position="388"/>
        <end position="407"/>
    </location>
</feature>
<feature type="transmembrane region" description="Helical" evidence="1">
    <location>
        <begin position="136"/>
        <end position="156"/>
    </location>
</feature>
<accession>A0A1B4FJH9</accession>